<dbReference type="PROSITE" id="PS50007">
    <property type="entry name" value="PIPLC_X_DOMAIN"/>
    <property type="match status" value="1"/>
</dbReference>
<dbReference type="Gene3D" id="3.20.20.190">
    <property type="entry name" value="Phosphatidylinositol (PI) phosphodiesterase"/>
    <property type="match status" value="1"/>
</dbReference>
<dbReference type="SUPFAM" id="SSF51695">
    <property type="entry name" value="PLC-like phosphodiesterases"/>
    <property type="match status" value="1"/>
</dbReference>
<dbReference type="OMA" id="LENECKY"/>
<protein>
    <recommendedName>
        <fullName evidence="3">Phosphatidylinositol-specific phospholipase C X domain-containing protein</fullName>
    </recommendedName>
</protein>
<dbReference type="eggNOG" id="ENOG502QQ8F">
    <property type="taxonomic scope" value="Eukaryota"/>
</dbReference>
<dbReference type="InterPro" id="IPR051057">
    <property type="entry name" value="PI-PLC_domain"/>
</dbReference>
<dbReference type="AlphaFoldDB" id="W1PLZ8"/>
<gene>
    <name evidence="1" type="ORF">AMTR_s00017p00220770</name>
</gene>
<name>W1PLZ8_AMBTC</name>
<dbReference type="PANTHER" id="PTHR13593">
    <property type="match status" value="1"/>
</dbReference>
<dbReference type="HOGENOM" id="CLU_091497_0_0_1"/>
<reference evidence="2" key="1">
    <citation type="journal article" date="2013" name="Science">
        <title>The Amborella genome and the evolution of flowering plants.</title>
        <authorList>
            <consortium name="Amborella Genome Project"/>
        </authorList>
    </citation>
    <scope>NUCLEOTIDE SEQUENCE [LARGE SCALE GENOMIC DNA]</scope>
</reference>
<evidence type="ECO:0000313" key="2">
    <source>
        <dbReference type="Proteomes" id="UP000017836"/>
    </source>
</evidence>
<dbReference type="GO" id="GO:0006629">
    <property type="term" value="P:lipid metabolic process"/>
    <property type="evidence" value="ECO:0007669"/>
    <property type="project" value="InterPro"/>
</dbReference>
<sequence length="225" mass="25257">MCVKDSNCAQGLHCETCLANGHVAPRCTRIQPSNPLNKVKGLPFNKYSWLTTHNSFAIIGEKSLPGTTRLSPSNQQDSITSQLNNGVRGLMLDMYDFMNDIWLCHSFGGNCYNFTAYQPALNTLKEVEAFLAANPSEIVSIFIEDYVTSPQGLTKVFTAADLKKYWFPVNRMPKNGEDWPLVSDMIAQNQRLVVFTSKSSKEASEGIAYEWRYLVENQYKAVFSG</sequence>
<proteinExistence type="predicted"/>
<dbReference type="GO" id="GO:0008081">
    <property type="term" value="F:phosphoric diester hydrolase activity"/>
    <property type="evidence" value="ECO:0000318"/>
    <property type="project" value="GO_Central"/>
</dbReference>
<accession>W1PLZ8</accession>
<keyword evidence="2" id="KW-1185">Reference proteome</keyword>
<dbReference type="Proteomes" id="UP000017836">
    <property type="component" value="Unassembled WGS sequence"/>
</dbReference>
<evidence type="ECO:0000313" key="1">
    <source>
        <dbReference type="EMBL" id="ERN08691.1"/>
    </source>
</evidence>
<dbReference type="PANTHER" id="PTHR13593:SF89">
    <property type="entry name" value="PLC-LIKE PHOSPHODIESTERASES SUPERFAMILY PROTEIN"/>
    <property type="match status" value="1"/>
</dbReference>
<dbReference type="Pfam" id="PF26178">
    <property type="entry name" value="PI-PLC_cat"/>
    <property type="match status" value="1"/>
</dbReference>
<organism evidence="1 2">
    <name type="scientific">Amborella trichopoda</name>
    <dbReference type="NCBI Taxonomy" id="13333"/>
    <lineage>
        <taxon>Eukaryota</taxon>
        <taxon>Viridiplantae</taxon>
        <taxon>Streptophyta</taxon>
        <taxon>Embryophyta</taxon>
        <taxon>Tracheophyta</taxon>
        <taxon>Spermatophyta</taxon>
        <taxon>Magnoliopsida</taxon>
        <taxon>Amborellales</taxon>
        <taxon>Amborellaceae</taxon>
        <taxon>Amborella</taxon>
    </lineage>
</organism>
<dbReference type="STRING" id="13333.W1PLZ8"/>
<dbReference type="Gramene" id="ERN08691">
    <property type="protein sequence ID" value="ERN08691"/>
    <property type="gene ID" value="AMTR_s00017p00220770"/>
</dbReference>
<dbReference type="InterPro" id="IPR017946">
    <property type="entry name" value="PLC-like_Pdiesterase_TIM-brl"/>
</dbReference>
<evidence type="ECO:0008006" key="3">
    <source>
        <dbReference type="Google" id="ProtNLM"/>
    </source>
</evidence>
<dbReference type="EMBL" id="KI393256">
    <property type="protein sequence ID" value="ERN08691.1"/>
    <property type="molecule type" value="Genomic_DNA"/>
</dbReference>